<comment type="caution">
    <text evidence="1">The sequence shown here is derived from an EMBL/GenBank/DDBJ whole genome shotgun (WGS) entry which is preliminary data.</text>
</comment>
<evidence type="ECO:0000313" key="1">
    <source>
        <dbReference type="EMBL" id="GIY06632.1"/>
    </source>
</evidence>
<evidence type="ECO:0000313" key="2">
    <source>
        <dbReference type="Proteomes" id="UP001054945"/>
    </source>
</evidence>
<gene>
    <name evidence="1" type="ORF">CEXT_706371</name>
</gene>
<organism evidence="1 2">
    <name type="scientific">Caerostris extrusa</name>
    <name type="common">Bark spider</name>
    <name type="synonym">Caerostris bankana</name>
    <dbReference type="NCBI Taxonomy" id="172846"/>
    <lineage>
        <taxon>Eukaryota</taxon>
        <taxon>Metazoa</taxon>
        <taxon>Ecdysozoa</taxon>
        <taxon>Arthropoda</taxon>
        <taxon>Chelicerata</taxon>
        <taxon>Arachnida</taxon>
        <taxon>Araneae</taxon>
        <taxon>Araneomorphae</taxon>
        <taxon>Entelegynae</taxon>
        <taxon>Araneoidea</taxon>
        <taxon>Araneidae</taxon>
        <taxon>Caerostris</taxon>
    </lineage>
</organism>
<protein>
    <submittedName>
        <fullName evidence="1">Uncharacterized protein</fullName>
    </submittedName>
</protein>
<dbReference type="EMBL" id="BPLR01005983">
    <property type="protein sequence ID" value="GIY06632.1"/>
    <property type="molecule type" value="Genomic_DNA"/>
</dbReference>
<accession>A0AAV4QEJ2</accession>
<sequence length="91" mass="9989">MCVDIASACKVTINHCYRYFQACATMGHGGSSSFLIGKNSFKFSTRMERMIKASAVAHLCPGGKCVRFLKRFCSLDMKVKKIKSGGVEKKG</sequence>
<dbReference type="AlphaFoldDB" id="A0AAV4QEJ2"/>
<proteinExistence type="predicted"/>
<name>A0AAV4QEJ2_CAEEX</name>
<dbReference type="Proteomes" id="UP001054945">
    <property type="component" value="Unassembled WGS sequence"/>
</dbReference>
<reference evidence="1 2" key="1">
    <citation type="submission" date="2021-06" db="EMBL/GenBank/DDBJ databases">
        <title>Caerostris extrusa draft genome.</title>
        <authorList>
            <person name="Kono N."/>
            <person name="Arakawa K."/>
        </authorList>
    </citation>
    <scope>NUCLEOTIDE SEQUENCE [LARGE SCALE GENOMIC DNA]</scope>
</reference>
<keyword evidence="2" id="KW-1185">Reference proteome</keyword>